<dbReference type="EMBL" id="CZQA01000011">
    <property type="protein sequence ID" value="CUS38267.1"/>
    <property type="molecule type" value="Genomic_DNA"/>
</dbReference>
<evidence type="ECO:0000313" key="2">
    <source>
        <dbReference type="Proteomes" id="UP000199032"/>
    </source>
</evidence>
<dbReference type="Gene3D" id="3.40.50.2000">
    <property type="entry name" value="Glycogen Phosphorylase B"/>
    <property type="match status" value="2"/>
</dbReference>
<dbReference type="GO" id="GO:0008194">
    <property type="term" value="F:UDP-glycosyltransferase activity"/>
    <property type="evidence" value="ECO:0007669"/>
    <property type="project" value="InterPro"/>
</dbReference>
<proteinExistence type="predicted"/>
<dbReference type="InterPro" id="IPR002213">
    <property type="entry name" value="UDP_glucos_trans"/>
</dbReference>
<dbReference type="RefSeq" id="WP_176698138.1">
    <property type="nucleotide sequence ID" value="NZ_CZQA01000011.1"/>
</dbReference>
<dbReference type="PANTHER" id="PTHR48050">
    <property type="entry name" value="STEROL 3-BETA-GLUCOSYLTRANSFERASE"/>
    <property type="match status" value="1"/>
</dbReference>
<gene>
    <name evidence="1" type="ORF">COMA1_50015</name>
</gene>
<reference evidence="1 2" key="1">
    <citation type="submission" date="2015-10" db="EMBL/GenBank/DDBJ databases">
        <authorList>
            <person name="Gilbert D.G."/>
        </authorList>
    </citation>
    <scope>NUCLEOTIDE SEQUENCE [LARGE SCALE GENOMIC DNA]</scope>
    <source>
        <strain evidence="1">COMA1</strain>
    </source>
</reference>
<name>A0A0S4LQM8_9BACT</name>
<dbReference type="PANTHER" id="PTHR48050:SF13">
    <property type="entry name" value="STEROL 3-BETA-GLUCOSYLTRANSFERASE UGT80A2"/>
    <property type="match status" value="1"/>
</dbReference>
<dbReference type="InterPro" id="IPR050426">
    <property type="entry name" value="Glycosyltransferase_28"/>
</dbReference>
<dbReference type="GO" id="GO:0017000">
    <property type="term" value="P:antibiotic biosynthetic process"/>
    <property type="evidence" value="ECO:0007669"/>
    <property type="project" value="UniProtKB-ARBA"/>
</dbReference>
<dbReference type="STRING" id="1742972.COMA1_50015"/>
<dbReference type="GO" id="GO:0016758">
    <property type="term" value="F:hexosyltransferase activity"/>
    <property type="evidence" value="ECO:0007669"/>
    <property type="project" value="UniProtKB-ARBA"/>
</dbReference>
<dbReference type="AlphaFoldDB" id="A0A0S4LQM8"/>
<keyword evidence="1" id="KW-0808">Transferase</keyword>
<dbReference type="FunFam" id="3.40.50.2000:FF:000072">
    <property type="entry name" value="Glycosyl transferase"/>
    <property type="match status" value="1"/>
</dbReference>
<dbReference type="Proteomes" id="UP000199032">
    <property type="component" value="Unassembled WGS sequence"/>
</dbReference>
<organism evidence="1 2">
    <name type="scientific">Candidatus Nitrospira nitrosa</name>
    <dbReference type="NCBI Taxonomy" id="1742972"/>
    <lineage>
        <taxon>Bacteria</taxon>
        <taxon>Pseudomonadati</taxon>
        <taxon>Nitrospirota</taxon>
        <taxon>Nitrospiria</taxon>
        <taxon>Nitrospirales</taxon>
        <taxon>Nitrospiraceae</taxon>
        <taxon>Nitrospira</taxon>
    </lineage>
</organism>
<keyword evidence="2" id="KW-1185">Reference proteome</keyword>
<dbReference type="SUPFAM" id="SSF53756">
    <property type="entry name" value="UDP-Glycosyltransferase/glycogen phosphorylase"/>
    <property type="match status" value="1"/>
</dbReference>
<evidence type="ECO:0000313" key="1">
    <source>
        <dbReference type="EMBL" id="CUS38267.1"/>
    </source>
</evidence>
<sequence>MSHIGILCPNTSGHVNAMLALADATRGRGHRVTFFLLGKPPASIAGAGFETVPLGGTVFPADVYQAEFQKLGSLQDRAALKHTLAIGARAADTVLEIGPTVVRDAGVSALVVDQVSFPGGTVADQLGLPFATVCNALLLNPDPAVPPYFTHWQPRDAWWSRTRNRIAWMGLNRLYAPIVTRIQDHRRKLGLPVPTGIPQVWSDKLQISQQPELFEFPRRELPIQVRFVGPLHRPAGSQPVPFPWDRLDGRPLIYASLGTLVNRVAGMFRVIAEACDGLDAQLVISTGNGVSPETLGNLPGDPIVVSYAPQLDLLRRATLAVTHAGLNTVLEALSTGLPMVAIPITNDQPGVAARIAWIGAGEAVPIKNVTVQVLRSAVVRVRSDPSYRAAAERVRDAIEVAGGAPCAAELIEQRLALKT</sequence>
<accession>A0A0S4LQM8</accession>
<dbReference type="Pfam" id="PF00201">
    <property type="entry name" value="UDPGT"/>
    <property type="match status" value="1"/>
</dbReference>
<dbReference type="CDD" id="cd03784">
    <property type="entry name" value="GT1_Gtf-like"/>
    <property type="match status" value="1"/>
</dbReference>
<protein>
    <submittedName>
        <fullName evidence="1">Glycosyltransferase, MGT family</fullName>
    </submittedName>
</protein>